<evidence type="ECO:0000256" key="1">
    <source>
        <dbReference type="SAM" id="SignalP"/>
    </source>
</evidence>
<evidence type="ECO:0000259" key="2">
    <source>
        <dbReference type="Pfam" id="PF26353"/>
    </source>
</evidence>
<organism evidence="3 4">
    <name type="scientific">Paenibacillus solisilvae</name>
    <dbReference type="NCBI Taxonomy" id="2486751"/>
    <lineage>
        <taxon>Bacteria</taxon>
        <taxon>Bacillati</taxon>
        <taxon>Bacillota</taxon>
        <taxon>Bacilli</taxon>
        <taxon>Bacillales</taxon>
        <taxon>Paenibacillaceae</taxon>
        <taxon>Paenibacillus</taxon>
    </lineage>
</organism>
<reference evidence="4" key="1">
    <citation type="journal article" date="2019" name="Int. J. Syst. Evol. Microbiol.">
        <title>The Global Catalogue of Microorganisms (GCM) 10K type strain sequencing project: providing services to taxonomists for standard genome sequencing and annotation.</title>
        <authorList>
            <consortium name="The Broad Institute Genomics Platform"/>
            <consortium name="The Broad Institute Genome Sequencing Center for Infectious Disease"/>
            <person name="Wu L."/>
            <person name="Ma J."/>
        </authorList>
    </citation>
    <scope>NUCLEOTIDE SEQUENCE [LARGE SCALE GENOMIC DNA]</scope>
    <source>
        <strain evidence="4">CGMCC 1.3240</strain>
    </source>
</reference>
<dbReference type="PROSITE" id="PS51257">
    <property type="entry name" value="PROKAR_LIPOPROTEIN"/>
    <property type="match status" value="1"/>
</dbReference>
<keyword evidence="1" id="KW-0732">Signal</keyword>
<keyword evidence="4" id="KW-1185">Reference proteome</keyword>
<dbReference type="EMBL" id="JBHSOW010000136">
    <property type="protein sequence ID" value="MFC5653760.1"/>
    <property type="molecule type" value="Genomic_DNA"/>
</dbReference>
<dbReference type="Pfam" id="PF26353">
    <property type="entry name" value="YhfM"/>
    <property type="match status" value="1"/>
</dbReference>
<name>A0ABW0W6D2_9BACL</name>
<feature type="domain" description="YhfM-like" evidence="2">
    <location>
        <begin position="74"/>
        <end position="158"/>
    </location>
</feature>
<evidence type="ECO:0000313" key="3">
    <source>
        <dbReference type="EMBL" id="MFC5653760.1"/>
    </source>
</evidence>
<dbReference type="Proteomes" id="UP001596047">
    <property type="component" value="Unassembled WGS sequence"/>
</dbReference>
<feature type="signal peptide" evidence="1">
    <location>
        <begin position="1"/>
        <end position="21"/>
    </location>
</feature>
<dbReference type="RefSeq" id="WP_379192652.1">
    <property type="nucleotide sequence ID" value="NZ_JBHSOW010000136.1"/>
</dbReference>
<proteinExistence type="predicted"/>
<protein>
    <recommendedName>
        <fullName evidence="2">YhfM-like domain-containing protein</fullName>
    </recommendedName>
</protein>
<evidence type="ECO:0000313" key="4">
    <source>
        <dbReference type="Proteomes" id="UP001596047"/>
    </source>
</evidence>
<comment type="caution">
    <text evidence="3">The sequence shown here is derived from an EMBL/GenBank/DDBJ whole genome shotgun (WGS) entry which is preliminary data.</text>
</comment>
<sequence length="160" mass="18253">MKKISCSLLLLLFLFAIMAVGCGKIPSDKEPELTSKVGTQQSFDIKSEKEILNIRLQCTVECKRMEKPPIFTEKIFEDADEIKIFVKAINNSKKIEAELDYSTFFLMHITFKDDTEKVYVLNVNDAEGAVGLLVKKPGSSEGYYSIPEELHNELRTLIYY</sequence>
<accession>A0ABW0W6D2</accession>
<dbReference type="InterPro" id="IPR058780">
    <property type="entry name" value="YhfM-like_dom"/>
</dbReference>
<gene>
    <name evidence="3" type="ORF">ACFPYJ_32535</name>
</gene>
<feature type="chain" id="PRO_5046164184" description="YhfM-like domain-containing protein" evidence="1">
    <location>
        <begin position="22"/>
        <end position="160"/>
    </location>
</feature>